<dbReference type="SUPFAM" id="SSF48230">
    <property type="entry name" value="Chondroitin AC/alginate lyase"/>
    <property type="match status" value="1"/>
</dbReference>
<evidence type="ECO:0000256" key="1">
    <source>
        <dbReference type="ARBA" id="ARBA00022729"/>
    </source>
</evidence>
<evidence type="ECO:0000256" key="2">
    <source>
        <dbReference type="ARBA" id="ARBA00023239"/>
    </source>
</evidence>
<keyword evidence="5" id="KW-1185">Reference proteome</keyword>
<evidence type="ECO:0000313" key="5">
    <source>
        <dbReference type="Proteomes" id="UP000256970"/>
    </source>
</evidence>
<keyword evidence="1" id="KW-0732">Signal</keyword>
<dbReference type="InterPro" id="IPR008929">
    <property type="entry name" value="Chondroitin_lyas"/>
</dbReference>
<dbReference type="InterPro" id="IPR008397">
    <property type="entry name" value="Alginate_lyase_dom"/>
</dbReference>
<dbReference type="EMBL" id="FNXT01001238">
    <property type="protein sequence ID" value="SZX75628.1"/>
    <property type="molecule type" value="Genomic_DNA"/>
</dbReference>
<evidence type="ECO:0000313" key="4">
    <source>
        <dbReference type="EMBL" id="SZX75628.1"/>
    </source>
</evidence>
<proteinExistence type="predicted"/>
<name>A0A383WDD9_TETOB</name>
<accession>A0A383WDD9</accession>
<dbReference type="AlphaFoldDB" id="A0A383WDD9"/>
<protein>
    <recommendedName>
        <fullName evidence="3">Alginate lyase domain-containing protein</fullName>
    </recommendedName>
</protein>
<keyword evidence="2" id="KW-0456">Lyase</keyword>
<evidence type="ECO:0000259" key="3">
    <source>
        <dbReference type="Pfam" id="PF05426"/>
    </source>
</evidence>
<sequence>MCGQIPLSSISERRACCRTFRSPVASAAADPAAAAPAAAGVQPMQEPQIRPYRADLDTNDGMRSPPLDWQYSSGCTAAIKVDVPVFLNGGKVQIVQQTVPQLTKDAVQKIQQAALAATPSDVQQAAARLRTVSKASGFLHPGTCMGPVEVATMQYRVRNRVEPQATAKDALLSGAGVPPKLYPGNWSVPQATPLSYSGPYAMETIDIKWSGINTDKVVCPQHYPAAAPSILCGHISLVEFDAEQSLKQAVAYLATGQQAYMTNALRIVDAWAATNKVWGVKEQNGPLEAGWACATMAKTLELLRDQPAAAGALQRFARWVDGVMMPQMDFYADEVTPVNLALGTKHLYGNWHSTVAECFMSYGILTDNRSRYEKGVKLFQETLKDYLKWGRGGFTEGGRIIGECSETLRDIYHSQFGFGGLIQAAEIAWQQGEDLYSSSNYALVPALELHARIIRAYQSNDSSLLPSGFRFGDDMPLAPEGTTWKFDIRQQAWQAFNMTTMQPVANLKDGYKYLIGVMFLPTGWEVAHNHFVGRLGMKMPETAALLAGNWPEWQSFHWGLGSLSHAGTAGELWRPGVQHAALCSSQASAPAKRG</sequence>
<dbReference type="Gene3D" id="1.50.10.100">
    <property type="entry name" value="Chondroitin AC/alginate lyase"/>
    <property type="match status" value="1"/>
</dbReference>
<dbReference type="Proteomes" id="UP000256970">
    <property type="component" value="Unassembled WGS sequence"/>
</dbReference>
<dbReference type="GO" id="GO:0016829">
    <property type="term" value="F:lyase activity"/>
    <property type="evidence" value="ECO:0007669"/>
    <property type="project" value="UniProtKB-KW"/>
</dbReference>
<gene>
    <name evidence="4" type="ORF">BQ4739_LOCUS15906</name>
</gene>
<dbReference type="STRING" id="3088.A0A383WDD9"/>
<organism evidence="4 5">
    <name type="scientific">Tetradesmus obliquus</name>
    <name type="common">Green alga</name>
    <name type="synonym">Acutodesmus obliquus</name>
    <dbReference type="NCBI Taxonomy" id="3088"/>
    <lineage>
        <taxon>Eukaryota</taxon>
        <taxon>Viridiplantae</taxon>
        <taxon>Chlorophyta</taxon>
        <taxon>core chlorophytes</taxon>
        <taxon>Chlorophyceae</taxon>
        <taxon>CS clade</taxon>
        <taxon>Sphaeropleales</taxon>
        <taxon>Scenedesmaceae</taxon>
        <taxon>Tetradesmus</taxon>
    </lineage>
</organism>
<reference evidence="4 5" key="1">
    <citation type="submission" date="2016-10" db="EMBL/GenBank/DDBJ databases">
        <authorList>
            <person name="Cai Z."/>
        </authorList>
    </citation>
    <scope>NUCLEOTIDE SEQUENCE [LARGE SCALE GENOMIC DNA]</scope>
</reference>
<dbReference type="Pfam" id="PF05426">
    <property type="entry name" value="Alginate_lyase"/>
    <property type="match status" value="1"/>
</dbReference>
<feature type="domain" description="Alginate lyase" evidence="3">
    <location>
        <begin position="242"/>
        <end position="453"/>
    </location>
</feature>